<proteinExistence type="predicted"/>
<dbReference type="InterPro" id="IPR013901">
    <property type="entry name" value="Anthrone_oxy"/>
</dbReference>
<feature type="transmembrane region" description="Helical" evidence="1">
    <location>
        <begin position="61"/>
        <end position="79"/>
    </location>
</feature>
<keyword evidence="1" id="KW-0812">Transmembrane</keyword>
<dbReference type="AlphaFoldDB" id="A0A6M0RR38"/>
<protein>
    <submittedName>
        <fullName evidence="2">DUF1772 domain-containing protein</fullName>
    </submittedName>
</protein>
<dbReference type="RefSeq" id="WP_163701333.1">
    <property type="nucleotide sequence ID" value="NZ_QXHD01000004.1"/>
</dbReference>
<comment type="caution">
    <text evidence="2">The sequence shown here is derived from an EMBL/GenBank/DDBJ whole genome shotgun (WGS) entry which is preliminary data.</text>
</comment>
<accession>A0A6M0RR38</accession>
<evidence type="ECO:0000256" key="1">
    <source>
        <dbReference type="SAM" id="Phobius"/>
    </source>
</evidence>
<keyword evidence="3" id="KW-1185">Reference proteome</keyword>
<dbReference type="Pfam" id="PF08592">
    <property type="entry name" value="Anthrone_oxy"/>
    <property type="match status" value="1"/>
</dbReference>
<dbReference type="Proteomes" id="UP000481033">
    <property type="component" value="Unassembled WGS sequence"/>
</dbReference>
<feature type="transmembrane region" description="Helical" evidence="1">
    <location>
        <begin position="147"/>
        <end position="165"/>
    </location>
</feature>
<keyword evidence="1" id="KW-0472">Membrane</keyword>
<reference evidence="2 3" key="1">
    <citation type="journal article" date="2020" name="Microb. Ecol.">
        <title>Ecogenomics of the Marine Benthic Filamentous Cyanobacterium Adonisia.</title>
        <authorList>
            <person name="Walter J.M."/>
            <person name="Coutinho F.H."/>
            <person name="Leomil L."/>
            <person name="Hargreaves P.I."/>
            <person name="Campeao M.E."/>
            <person name="Vieira V.V."/>
            <person name="Silva B.S."/>
            <person name="Fistarol G.O."/>
            <person name="Salomon P.S."/>
            <person name="Sawabe T."/>
            <person name="Mino S."/>
            <person name="Hosokawa M."/>
            <person name="Miyashita H."/>
            <person name="Maruyama F."/>
            <person name="van Verk M.C."/>
            <person name="Dutilh B.E."/>
            <person name="Thompson C.C."/>
            <person name="Thompson F.L."/>
        </authorList>
    </citation>
    <scope>NUCLEOTIDE SEQUENCE [LARGE SCALE GENOMIC DNA]</scope>
    <source>
        <strain evidence="2 3">CCMR0081</strain>
    </source>
</reference>
<sequence length="167" mass="18317">MSTTASFQIILLLATLLCSLVAGFLFAFASVVMPGIKTLNDREFIRAFQVIDGVIQNNQPIFVATWVGSIVALLAAAGLGIGQLDGMQSMLLLVTPLLYILGVQLPTFTINVPLNNKLQMLQIDAMEGTALRTARLHFEPRWNQWNVSRTLLASLTSILLMVVLFQL</sequence>
<name>A0A6M0RR38_9CYAN</name>
<dbReference type="EMBL" id="QXHD01000004">
    <property type="protein sequence ID" value="NEZ58636.1"/>
    <property type="molecule type" value="Genomic_DNA"/>
</dbReference>
<evidence type="ECO:0000313" key="2">
    <source>
        <dbReference type="EMBL" id="NEZ58636.1"/>
    </source>
</evidence>
<gene>
    <name evidence="2" type="ORF">DXZ20_23910</name>
</gene>
<feature type="transmembrane region" description="Helical" evidence="1">
    <location>
        <begin position="91"/>
        <end position="110"/>
    </location>
</feature>
<evidence type="ECO:0000313" key="3">
    <source>
        <dbReference type="Proteomes" id="UP000481033"/>
    </source>
</evidence>
<organism evidence="2 3">
    <name type="scientific">Adonisia turfae CCMR0081</name>
    <dbReference type="NCBI Taxonomy" id="2292702"/>
    <lineage>
        <taxon>Bacteria</taxon>
        <taxon>Bacillati</taxon>
        <taxon>Cyanobacteriota</taxon>
        <taxon>Adonisia</taxon>
        <taxon>Adonisia turfae</taxon>
    </lineage>
</organism>
<keyword evidence="1" id="KW-1133">Transmembrane helix</keyword>